<sequence length="254" mass="27187">MLILALAFIGGTGCVAIDAVNKNRDERQQRDAEAARQRRIAELAGAAAAGNPAARTSLAYTLVSTRDRKQAEVPRALDLLEQASAQDYAPAQALLGEMLGGMRSWGGYEPFGANPRDRARGIVLLQRAATKICVVQPGPDMFRVEPALRAAQLLARAGRADESRLWRARNILHCGGGDVNYLSWEAKADRASPVERIDALALLTLTGNAAAVAGAKAMLPADMVAAADRLADDLRRQVAASERDYPAPPRKELP</sequence>
<dbReference type="RefSeq" id="WP_160409727.1">
    <property type="nucleotide sequence ID" value="NZ_WSES01000005.1"/>
</dbReference>
<dbReference type="InterPro" id="IPR011990">
    <property type="entry name" value="TPR-like_helical_dom_sf"/>
</dbReference>
<name>A0A7X3G1Z0_9BURK</name>
<reference evidence="1 2" key="1">
    <citation type="submission" date="2019-12" db="EMBL/GenBank/DDBJ databases">
        <authorList>
            <person name="Li C."/>
            <person name="Zhao J."/>
        </authorList>
    </citation>
    <scope>NUCLEOTIDE SEQUENCE [LARGE SCALE GENOMIC DNA]</scope>
    <source>
        <strain evidence="1 2">NEAU-DD11</strain>
    </source>
</reference>
<comment type="caution">
    <text evidence="1">The sequence shown here is derived from an EMBL/GenBank/DDBJ whole genome shotgun (WGS) entry which is preliminary data.</text>
</comment>
<evidence type="ECO:0000313" key="2">
    <source>
        <dbReference type="Proteomes" id="UP000443353"/>
    </source>
</evidence>
<organism evidence="1 2">
    <name type="scientific">Massilia cellulosiltytica</name>
    <dbReference type="NCBI Taxonomy" id="2683234"/>
    <lineage>
        <taxon>Bacteria</taxon>
        <taxon>Pseudomonadati</taxon>
        <taxon>Pseudomonadota</taxon>
        <taxon>Betaproteobacteria</taxon>
        <taxon>Burkholderiales</taxon>
        <taxon>Oxalobacteraceae</taxon>
        <taxon>Telluria group</taxon>
        <taxon>Massilia</taxon>
    </lineage>
</organism>
<dbReference type="AlphaFoldDB" id="A0A7X3G1Z0"/>
<dbReference type="Proteomes" id="UP000443353">
    <property type="component" value="Unassembled WGS sequence"/>
</dbReference>
<gene>
    <name evidence="1" type="ORF">GPY61_19140</name>
</gene>
<dbReference type="EMBL" id="WSES01000005">
    <property type="protein sequence ID" value="MVW62053.1"/>
    <property type="molecule type" value="Genomic_DNA"/>
</dbReference>
<accession>A0A7X3G1Z0</accession>
<protein>
    <submittedName>
        <fullName evidence="1">Uncharacterized protein</fullName>
    </submittedName>
</protein>
<proteinExistence type="predicted"/>
<dbReference type="Gene3D" id="1.25.40.10">
    <property type="entry name" value="Tetratricopeptide repeat domain"/>
    <property type="match status" value="1"/>
</dbReference>
<keyword evidence="2" id="KW-1185">Reference proteome</keyword>
<evidence type="ECO:0000313" key="1">
    <source>
        <dbReference type="EMBL" id="MVW62053.1"/>
    </source>
</evidence>